<keyword evidence="12 18" id="KW-1133">Transmembrane helix</keyword>
<keyword evidence="6" id="KW-0808">Transferase</keyword>
<dbReference type="GO" id="GO:0005524">
    <property type="term" value="F:ATP binding"/>
    <property type="evidence" value="ECO:0007669"/>
    <property type="project" value="UniProtKB-KW"/>
</dbReference>
<evidence type="ECO:0000256" key="7">
    <source>
        <dbReference type="ARBA" id="ARBA00022692"/>
    </source>
</evidence>
<dbReference type="Proteomes" id="UP000193411">
    <property type="component" value="Unassembled WGS sequence"/>
</dbReference>
<comment type="catalytic activity">
    <reaction evidence="17">
        <text>L-seryl-[protein] + ATP = O-phospho-L-seryl-[protein] + ADP + H(+)</text>
        <dbReference type="Rhea" id="RHEA:17989"/>
        <dbReference type="Rhea" id="RHEA-COMP:9863"/>
        <dbReference type="Rhea" id="RHEA-COMP:11604"/>
        <dbReference type="ChEBI" id="CHEBI:15378"/>
        <dbReference type="ChEBI" id="CHEBI:29999"/>
        <dbReference type="ChEBI" id="CHEBI:30616"/>
        <dbReference type="ChEBI" id="CHEBI:83421"/>
        <dbReference type="ChEBI" id="CHEBI:456216"/>
        <dbReference type="EC" id="2.7.11.1"/>
    </reaction>
</comment>
<comment type="catalytic activity">
    <reaction evidence="16">
        <text>L-threonyl-[protein] + ATP = O-phospho-L-threonyl-[protein] + ADP + H(+)</text>
        <dbReference type="Rhea" id="RHEA:46608"/>
        <dbReference type="Rhea" id="RHEA-COMP:11060"/>
        <dbReference type="Rhea" id="RHEA-COMP:11605"/>
        <dbReference type="ChEBI" id="CHEBI:15378"/>
        <dbReference type="ChEBI" id="CHEBI:30013"/>
        <dbReference type="ChEBI" id="CHEBI:30616"/>
        <dbReference type="ChEBI" id="CHEBI:61977"/>
        <dbReference type="ChEBI" id="CHEBI:456216"/>
        <dbReference type="EC" id="2.7.11.1"/>
    </reaction>
</comment>
<dbReference type="Pfam" id="PF13855">
    <property type="entry name" value="LRR_8"/>
    <property type="match status" value="1"/>
</dbReference>
<evidence type="ECO:0000256" key="15">
    <source>
        <dbReference type="ARBA" id="ARBA00023180"/>
    </source>
</evidence>
<sequence length="300" mass="32826">MATDECKTLDSIYQSLNLYHDGPCCEWHGVKCSRDDLVVHLELFTLFQSPVRMPVGVGNLTNLAVLKLSPGRFSGPIPTELGRLSNLEYLDMSNNQLSGSIPSELGQLSKLEYLYLDGNKLSGSIPIDLGKLSKIRELFLQDNQLSGSIPAELANIPNLGTLILNKNNLSGPIPRLPKVSLICEIASSSNADKHCLAPTFQKTGQCWEDMELLSIPDCSANGSIPTTSPSPTKPFVASSPFPFGTLLSVLASVCFFGLSCLITFRKFHHQISSTQKRNDPEAQTSRSTLWSICRRPSRPC</sequence>
<evidence type="ECO:0000256" key="14">
    <source>
        <dbReference type="ARBA" id="ARBA00023170"/>
    </source>
</evidence>
<comment type="caution">
    <text evidence="19">The sequence shown here is derived from an EMBL/GenBank/DDBJ whole genome shotgun (WGS) entry which is preliminary data.</text>
</comment>
<comment type="subcellular location">
    <subcellularLocation>
        <location evidence="1">Cell membrane</location>
        <topology evidence="1">Single-pass type I membrane protein</topology>
    </subcellularLocation>
</comment>
<dbReference type="PROSITE" id="PS51450">
    <property type="entry name" value="LRR"/>
    <property type="match status" value="1"/>
</dbReference>
<keyword evidence="5" id="KW-0433">Leucine-rich repeat</keyword>
<keyword evidence="15" id="KW-0325">Glycoprotein</keyword>
<evidence type="ECO:0000256" key="5">
    <source>
        <dbReference type="ARBA" id="ARBA00022614"/>
    </source>
</evidence>
<evidence type="ECO:0000256" key="11">
    <source>
        <dbReference type="ARBA" id="ARBA00022840"/>
    </source>
</evidence>
<proteinExistence type="predicted"/>
<dbReference type="PRINTS" id="PR00019">
    <property type="entry name" value="LEURICHRPT"/>
</dbReference>
<evidence type="ECO:0000256" key="10">
    <source>
        <dbReference type="ARBA" id="ARBA00022741"/>
    </source>
</evidence>
<evidence type="ECO:0000256" key="1">
    <source>
        <dbReference type="ARBA" id="ARBA00004251"/>
    </source>
</evidence>
<dbReference type="PANTHER" id="PTHR47988">
    <property type="entry name" value="SOMATIC EMBRYOGENESIS RECEPTOR KINASE 1"/>
    <property type="match status" value="1"/>
</dbReference>
<keyword evidence="13 18" id="KW-0472">Membrane</keyword>
<evidence type="ECO:0000256" key="2">
    <source>
        <dbReference type="ARBA" id="ARBA00012513"/>
    </source>
</evidence>
<gene>
    <name evidence="19" type="ORF">BCR44DRAFT_1190415</name>
</gene>
<evidence type="ECO:0000256" key="4">
    <source>
        <dbReference type="ARBA" id="ARBA00022553"/>
    </source>
</evidence>
<dbReference type="FunFam" id="3.80.10.10:FF:000416">
    <property type="entry name" value="Probable leucine-rich repeat receptor-like protein kinase At5g63930"/>
    <property type="match status" value="1"/>
</dbReference>
<keyword evidence="14" id="KW-0675">Receptor</keyword>
<evidence type="ECO:0000256" key="12">
    <source>
        <dbReference type="ARBA" id="ARBA00022989"/>
    </source>
</evidence>
<dbReference type="EC" id="2.7.11.1" evidence="2"/>
<keyword evidence="3" id="KW-1003">Cell membrane</keyword>
<evidence type="ECO:0000256" key="3">
    <source>
        <dbReference type="ARBA" id="ARBA00022475"/>
    </source>
</evidence>
<dbReference type="SUPFAM" id="SSF52058">
    <property type="entry name" value="L domain-like"/>
    <property type="match status" value="1"/>
</dbReference>
<keyword evidence="8" id="KW-0732">Signal</keyword>
<keyword evidence="9" id="KW-0677">Repeat</keyword>
<dbReference type="GO" id="GO:0005886">
    <property type="term" value="C:plasma membrane"/>
    <property type="evidence" value="ECO:0007669"/>
    <property type="project" value="UniProtKB-SubCell"/>
</dbReference>
<keyword evidence="7 18" id="KW-0812">Transmembrane</keyword>
<organism evidence="19 20">
    <name type="scientific">Catenaria anguillulae PL171</name>
    <dbReference type="NCBI Taxonomy" id="765915"/>
    <lineage>
        <taxon>Eukaryota</taxon>
        <taxon>Fungi</taxon>
        <taxon>Fungi incertae sedis</taxon>
        <taxon>Blastocladiomycota</taxon>
        <taxon>Blastocladiomycetes</taxon>
        <taxon>Blastocladiales</taxon>
        <taxon>Catenariaceae</taxon>
        <taxon>Catenaria</taxon>
    </lineage>
</organism>
<dbReference type="InterPro" id="IPR032675">
    <property type="entry name" value="LRR_dom_sf"/>
</dbReference>
<evidence type="ECO:0000256" key="6">
    <source>
        <dbReference type="ARBA" id="ARBA00022679"/>
    </source>
</evidence>
<keyword evidence="11" id="KW-0067">ATP-binding</keyword>
<evidence type="ECO:0000256" key="16">
    <source>
        <dbReference type="ARBA" id="ARBA00047899"/>
    </source>
</evidence>
<evidence type="ECO:0000313" key="20">
    <source>
        <dbReference type="Proteomes" id="UP000193411"/>
    </source>
</evidence>
<evidence type="ECO:0000256" key="18">
    <source>
        <dbReference type="SAM" id="Phobius"/>
    </source>
</evidence>
<keyword evidence="10" id="KW-0547">Nucleotide-binding</keyword>
<dbReference type="Pfam" id="PF00560">
    <property type="entry name" value="LRR_1"/>
    <property type="match status" value="1"/>
</dbReference>
<reference evidence="19 20" key="1">
    <citation type="submission" date="2016-07" db="EMBL/GenBank/DDBJ databases">
        <title>Pervasive Adenine N6-methylation of Active Genes in Fungi.</title>
        <authorList>
            <consortium name="DOE Joint Genome Institute"/>
            <person name="Mondo S.J."/>
            <person name="Dannebaum R.O."/>
            <person name="Kuo R.C."/>
            <person name="Labutti K."/>
            <person name="Haridas S."/>
            <person name="Kuo A."/>
            <person name="Salamov A."/>
            <person name="Ahrendt S.R."/>
            <person name="Lipzen A."/>
            <person name="Sullivan W."/>
            <person name="Andreopoulos W.B."/>
            <person name="Clum A."/>
            <person name="Lindquist E."/>
            <person name="Daum C."/>
            <person name="Ramamoorthy G.K."/>
            <person name="Gryganskyi A."/>
            <person name="Culley D."/>
            <person name="Magnuson J.K."/>
            <person name="James T.Y."/>
            <person name="O'Malley M.A."/>
            <person name="Stajich J.E."/>
            <person name="Spatafora J.W."/>
            <person name="Visel A."/>
            <person name="Grigoriev I.V."/>
        </authorList>
    </citation>
    <scope>NUCLEOTIDE SEQUENCE [LARGE SCALE GENOMIC DNA]</scope>
    <source>
        <strain evidence="19 20">PL171</strain>
    </source>
</reference>
<dbReference type="EMBL" id="MCFL01000033">
    <property type="protein sequence ID" value="ORZ33763.1"/>
    <property type="molecule type" value="Genomic_DNA"/>
</dbReference>
<dbReference type="OrthoDB" id="1394818at2759"/>
<evidence type="ECO:0000256" key="17">
    <source>
        <dbReference type="ARBA" id="ARBA00048679"/>
    </source>
</evidence>
<keyword evidence="4" id="KW-0597">Phosphoprotein</keyword>
<dbReference type="Gene3D" id="3.80.10.10">
    <property type="entry name" value="Ribonuclease Inhibitor"/>
    <property type="match status" value="1"/>
</dbReference>
<protein>
    <recommendedName>
        <fullName evidence="2">non-specific serine/threonine protein kinase</fullName>
        <ecNumber evidence="2">2.7.11.1</ecNumber>
    </recommendedName>
</protein>
<accession>A0A1Y2HJ81</accession>
<dbReference type="GO" id="GO:0004674">
    <property type="term" value="F:protein serine/threonine kinase activity"/>
    <property type="evidence" value="ECO:0007669"/>
    <property type="project" value="UniProtKB-EC"/>
</dbReference>
<evidence type="ECO:0000256" key="8">
    <source>
        <dbReference type="ARBA" id="ARBA00022729"/>
    </source>
</evidence>
<evidence type="ECO:0000256" key="13">
    <source>
        <dbReference type="ARBA" id="ARBA00023136"/>
    </source>
</evidence>
<keyword evidence="20" id="KW-1185">Reference proteome</keyword>
<evidence type="ECO:0000256" key="9">
    <source>
        <dbReference type="ARBA" id="ARBA00022737"/>
    </source>
</evidence>
<dbReference type="STRING" id="765915.A0A1Y2HJ81"/>
<dbReference type="AlphaFoldDB" id="A0A1Y2HJ81"/>
<feature type="transmembrane region" description="Helical" evidence="18">
    <location>
        <begin position="241"/>
        <end position="264"/>
    </location>
</feature>
<dbReference type="InterPro" id="IPR001611">
    <property type="entry name" value="Leu-rich_rpt"/>
</dbReference>
<name>A0A1Y2HJ81_9FUNG</name>
<evidence type="ECO:0000313" key="19">
    <source>
        <dbReference type="EMBL" id="ORZ33763.1"/>
    </source>
</evidence>